<gene>
    <name evidence="1" type="ORF">Pla110_42670</name>
</gene>
<reference evidence="1 2" key="1">
    <citation type="submission" date="2019-02" db="EMBL/GenBank/DDBJ databases">
        <title>Deep-cultivation of Planctomycetes and their phenomic and genomic characterization uncovers novel biology.</title>
        <authorList>
            <person name="Wiegand S."/>
            <person name="Jogler M."/>
            <person name="Boedeker C."/>
            <person name="Pinto D."/>
            <person name="Vollmers J."/>
            <person name="Rivas-Marin E."/>
            <person name="Kohn T."/>
            <person name="Peeters S.H."/>
            <person name="Heuer A."/>
            <person name="Rast P."/>
            <person name="Oberbeckmann S."/>
            <person name="Bunk B."/>
            <person name="Jeske O."/>
            <person name="Meyerdierks A."/>
            <person name="Storesund J.E."/>
            <person name="Kallscheuer N."/>
            <person name="Luecker S."/>
            <person name="Lage O.M."/>
            <person name="Pohl T."/>
            <person name="Merkel B.J."/>
            <person name="Hornburger P."/>
            <person name="Mueller R.-W."/>
            <person name="Bruemmer F."/>
            <person name="Labrenz M."/>
            <person name="Spormann A.M."/>
            <person name="Op den Camp H."/>
            <person name="Overmann J."/>
            <person name="Amann R."/>
            <person name="Jetten M.S.M."/>
            <person name="Mascher T."/>
            <person name="Medema M.H."/>
            <person name="Devos D.P."/>
            <person name="Kaster A.-K."/>
            <person name="Ovreas L."/>
            <person name="Rohde M."/>
            <person name="Galperin M.Y."/>
            <person name="Jogler C."/>
        </authorList>
    </citation>
    <scope>NUCLEOTIDE SEQUENCE [LARGE SCALE GENOMIC DNA]</scope>
    <source>
        <strain evidence="1 2">Pla110</strain>
    </source>
</reference>
<dbReference type="Proteomes" id="UP000317178">
    <property type="component" value="Chromosome"/>
</dbReference>
<dbReference type="Gene3D" id="2.170.16.10">
    <property type="entry name" value="Hedgehog/Intein (Hint) domain"/>
    <property type="match status" value="1"/>
</dbReference>
<evidence type="ECO:0000313" key="1">
    <source>
        <dbReference type="EMBL" id="QDU82509.1"/>
    </source>
</evidence>
<proteinExistence type="predicted"/>
<organism evidence="1 2">
    <name type="scientific">Polystyrenella longa</name>
    <dbReference type="NCBI Taxonomy" id="2528007"/>
    <lineage>
        <taxon>Bacteria</taxon>
        <taxon>Pseudomonadati</taxon>
        <taxon>Planctomycetota</taxon>
        <taxon>Planctomycetia</taxon>
        <taxon>Planctomycetales</taxon>
        <taxon>Planctomycetaceae</taxon>
        <taxon>Polystyrenella</taxon>
    </lineage>
</organism>
<sequence>MTLGGTRYVRTSVYNGEDHVDYNSGVYVAGNVIGIAMGMVISGGSSSCSTGWGYSFARGYQKFQNLATLAGAVTKIASGEQLSLLDVLSFSSPVFSRGIGKFFKGCFVGDTLVAYPQELLHSHTTAITLEEDDWAPLLPFVTVIGASALGAHLLRREAKKRQQTAVITRQTPKRLPSPTLETVPEIKEENSLPVDDIFAEVDFMHEDHIPEETSVRRSTTMLKSAGWQPADVEPPTSSSLLPGWLFNSLAAILLLLGCTASVLCFWPGSNSSAKQVQASVAPSSPQYTTGHKRIDEITPGFKVWAENPTDEQDYEFGADVDPQTWKLLTLKIIQEDSSQTDIQLLRPAEWLTLQDAETGKTIPLFIPELGIDSEAEVLNIEACPEIPSGPGRVVTATFRHSGKEVLDVKIASEAAAIGATPKHPFWSEDRQEFVRADELREGEEVVTLHGTSHVESITPRAGPHTVYNLEVQVDHVYHVGTGGVLVHNACHGNSRLSNKLQYGYVIYDRGTGTPLKIGITSGRLARNGTTYRANSQVNKLNRAGGNYKTLTIEATMGRKNILDWESGMVDYYRSVLLHELPGNLRP</sequence>
<dbReference type="InterPro" id="IPR036844">
    <property type="entry name" value="Hint_dom_sf"/>
</dbReference>
<dbReference type="KEGG" id="plon:Pla110_42670"/>
<dbReference type="CDD" id="cd00081">
    <property type="entry name" value="Hint"/>
    <property type="match status" value="1"/>
</dbReference>
<accession>A0A518CTF5</accession>
<dbReference type="OrthoDB" id="271912at2"/>
<dbReference type="RefSeq" id="WP_144998772.1">
    <property type="nucleotide sequence ID" value="NZ_CP036281.1"/>
</dbReference>
<dbReference type="AlphaFoldDB" id="A0A518CTF5"/>
<dbReference type="EMBL" id="CP036281">
    <property type="protein sequence ID" value="QDU82509.1"/>
    <property type="molecule type" value="Genomic_DNA"/>
</dbReference>
<dbReference type="SUPFAM" id="SSF51294">
    <property type="entry name" value="Hedgehog/intein (Hint) domain"/>
    <property type="match status" value="1"/>
</dbReference>
<protein>
    <submittedName>
        <fullName evidence="1">Uncharacterized protein</fullName>
    </submittedName>
</protein>
<evidence type="ECO:0000313" key="2">
    <source>
        <dbReference type="Proteomes" id="UP000317178"/>
    </source>
</evidence>
<dbReference type="Pfam" id="PF07591">
    <property type="entry name" value="PT-HINT"/>
    <property type="match status" value="1"/>
</dbReference>
<keyword evidence="2" id="KW-1185">Reference proteome</keyword>
<name>A0A518CTF5_9PLAN</name>